<keyword evidence="3" id="KW-0413">Isomerase</keyword>
<feature type="active site" evidence="2">
    <location>
        <position position="45"/>
    </location>
</feature>
<dbReference type="PANTHER" id="PTHR13774:SF32">
    <property type="entry name" value="ANTISENSE-ENHANCING SEQUENCE 1"/>
    <property type="match status" value="1"/>
</dbReference>
<reference evidence="3 4" key="1">
    <citation type="submission" date="2017-11" db="EMBL/GenBank/DDBJ databases">
        <title>Genomic Encyclopedia of Archaeal and Bacterial Type Strains, Phase II (KMG-II): From Individual Species to Whole Genera.</title>
        <authorList>
            <person name="Goeker M."/>
        </authorList>
    </citation>
    <scope>NUCLEOTIDE SEQUENCE [LARGE SCALE GENOMIC DNA]</scope>
    <source>
        <strain evidence="3 4">DSM 29128</strain>
    </source>
</reference>
<comment type="similarity">
    <text evidence="1">Belongs to the PhzF family.</text>
</comment>
<gene>
    <name evidence="3" type="ORF">BC777_0455</name>
</gene>
<dbReference type="GO" id="GO:0005737">
    <property type="term" value="C:cytoplasm"/>
    <property type="evidence" value="ECO:0007669"/>
    <property type="project" value="TreeGrafter"/>
</dbReference>
<dbReference type="RefSeq" id="WP_100366531.1">
    <property type="nucleotide sequence ID" value="NZ_PGTY01000001.1"/>
</dbReference>
<dbReference type="Pfam" id="PF02567">
    <property type="entry name" value="PhzC-PhzF"/>
    <property type="match status" value="1"/>
</dbReference>
<dbReference type="EMBL" id="PGTY01000001">
    <property type="protein sequence ID" value="PJI91623.1"/>
    <property type="molecule type" value="Genomic_DNA"/>
</dbReference>
<dbReference type="PIRSF" id="PIRSF016184">
    <property type="entry name" value="PhzC_PhzF"/>
    <property type="match status" value="1"/>
</dbReference>
<organism evidence="3 4">
    <name type="scientific">Yoonia maricola</name>
    <dbReference type="NCBI Taxonomy" id="420999"/>
    <lineage>
        <taxon>Bacteria</taxon>
        <taxon>Pseudomonadati</taxon>
        <taxon>Pseudomonadota</taxon>
        <taxon>Alphaproteobacteria</taxon>
        <taxon>Rhodobacterales</taxon>
        <taxon>Paracoccaceae</taxon>
        <taxon>Yoonia</taxon>
    </lineage>
</organism>
<sequence length="284" mass="30121">MSSYSVYDVFTDAAFGGNQLAVFPDATNIAEDKLQSIAREFNFSEVTFVYPPKDSAHTARVRIFTPTMEIPFAGHPTIGTAIALRDAGHDDDAMILELEIGPIPCFFENDKAAFKVATPLTRVATPAIDVVAAALGLTADAIKRETHAPVQAGVGLPFVVVELRDKGALNACAPSLDHIRKGAAQYPAGLDFAIFAYVRDGMRIDARMFAPLDNIPEDPATGSAAAALAALLTEELGQNLTLNILQGEAMGRPSYITAATQHADPVPVTISGQAVRVMQGTLLI</sequence>
<dbReference type="GO" id="GO:0016853">
    <property type="term" value="F:isomerase activity"/>
    <property type="evidence" value="ECO:0007669"/>
    <property type="project" value="UniProtKB-KW"/>
</dbReference>
<evidence type="ECO:0000256" key="1">
    <source>
        <dbReference type="ARBA" id="ARBA00008270"/>
    </source>
</evidence>
<evidence type="ECO:0000313" key="4">
    <source>
        <dbReference type="Proteomes" id="UP000228531"/>
    </source>
</evidence>
<dbReference type="SUPFAM" id="SSF54506">
    <property type="entry name" value="Diaminopimelate epimerase-like"/>
    <property type="match status" value="1"/>
</dbReference>
<dbReference type="Proteomes" id="UP000228531">
    <property type="component" value="Unassembled WGS sequence"/>
</dbReference>
<accession>A0A2M8WL19</accession>
<proteinExistence type="inferred from homology"/>
<protein>
    <submittedName>
        <fullName evidence="3">Trans-2,3-dihydro-3-hydroxyanthranilate isomerase</fullName>
    </submittedName>
</protein>
<evidence type="ECO:0000313" key="3">
    <source>
        <dbReference type="EMBL" id="PJI91623.1"/>
    </source>
</evidence>
<comment type="caution">
    <text evidence="3">The sequence shown here is derived from an EMBL/GenBank/DDBJ whole genome shotgun (WGS) entry which is preliminary data.</text>
</comment>
<dbReference type="OrthoDB" id="9788221at2"/>
<dbReference type="InterPro" id="IPR003719">
    <property type="entry name" value="Phenazine_PhzF-like"/>
</dbReference>
<dbReference type="AlphaFoldDB" id="A0A2M8WL19"/>
<dbReference type="PANTHER" id="PTHR13774">
    <property type="entry name" value="PHENAZINE BIOSYNTHESIS PROTEIN"/>
    <property type="match status" value="1"/>
</dbReference>
<evidence type="ECO:0000256" key="2">
    <source>
        <dbReference type="PIRSR" id="PIRSR016184-1"/>
    </source>
</evidence>
<name>A0A2M8WL19_9RHOB</name>
<dbReference type="Gene3D" id="3.10.310.10">
    <property type="entry name" value="Diaminopimelate Epimerase, Chain A, domain 1"/>
    <property type="match status" value="2"/>
</dbReference>
<keyword evidence="4" id="KW-1185">Reference proteome</keyword>
<dbReference type="NCBIfam" id="TIGR00654">
    <property type="entry name" value="PhzF_family"/>
    <property type="match status" value="1"/>
</dbReference>